<dbReference type="PANTHER" id="PTHR43386">
    <property type="entry name" value="OLIGOPEPTIDE TRANSPORT SYSTEM PERMEASE PROTEIN APPC"/>
    <property type="match status" value="1"/>
</dbReference>
<comment type="subcellular location">
    <subcellularLocation>
        <location evidence="1">Cell membrane</location>
        <topology evidence="1">Multi-pass membrane protein</topology>
    </subcellularLocation>
</comment>
<dbReference type="InterPro" id="IPR035906">
    <property type="entry name" value="MetI-like_sf"/>
</dbReference>
<dbReference type="PANTHER" id="PTHR43386:SF1">
    <property type="entry name" value="D,D-DIPEPTIDE TRANSPORT SYSTEM PERMEASE PROTEIN DDPC-RELATED"/>
    <property type="match status" value="1"/>
</dbReference>
<accession>A0A7R8X0N7</accession>
<dbReference type="AlphaFoldDB" id="A0A7R8X0N7"/>
<reference evidence="7" key="1">
    <citation type="submission" date="2020-11" db="EMBL/GenBank/DDBJ databases">
        <authorList>
            <person name="Tran Van P."/>
        </authorList>
    </citation>
    <scope>NUCLEOTIDE SEQUENCE</scope>
</reference>
<keyword evidence="5" id="KW-1133">Transmembrane helix</keyword>
<dbReference type="CDD" id="cd06261">
    <property type="entry name" value="TM_PBP2"/>
    <property type="match status" value="1"/>
</dbReference>
<keyword evidence="3" id="KW-1003">Cell membrane</keyword>
<evidence type="ECO:0000256" key="2">
    <source>
        <dbReference type="ARBA" id="ARBA00022448"/>
    </source>
</evidence>
<dbReference type="PROSITE" id="PS50928">
    <property type="entry name" value="ABC_TM1"/>
    <property type="match status" value="1"/>
</dbReference>
<keyword evidence="6" id="KW-0472">Membrane</keyword>
<evidence type="ECO:0000256" key="3">
    <source>
        <dbReference type="ARBA" id="ARBA00022475"/>
    </source>
</evidence>
<dbReference type="EMBL" id="OB701324">
    <property type="protein sequence ID" value="CAD7238427.1"/>
    <property type="molecule type" value="Genomic_DNA"/>
</dbReference>
<dbReference type="InterPro" id="IPR000515">
    <property type="entry name" value="MetI-like"/>
</dbReference>
<evidence type="ECO:0000256" key="5">
    <source>
        <dbReference type="ARBA" id="ARBA00022989"/>
    </source>
</evidence>
<keyword evidence="2" id="KW-0813">Transport</keyword>
<dbReference type="GO" id="GO:0005886">
    <property type="term" value="C:plasma membrane"/>
    <property type="evidence" value="ECO:0007669"/>
    <property type="project" value="UniProtKB-SubCell"/>
</dbReference>
<evidence type="ECO:0000256" key="4">
    <source>
        <dbReference type="ARBA" id="ARBA00022692"/>
    </source>
</evidence>
<dbReference type="Pfam" id="PF00528">
    <property type="entry name" value="BPD_transp_1"/>
    <property type="match status" value="1"/>
</dbReference>
<gene>
    <name evidence="7" type="ORF">CTOB1V02_LOCUS16242</name>
</gene>
<protein>
    <submittedName>
        <fullName evidence="7">Uncharacterized protein</fullName>
    </submittedName>
</protein>
<dbReference type="InterPro" id="IPR050366">
    <property type="entry name" value="BP-dependent_transpt_permease"/>
</dbReference>
<evidence type="ECO:0000256" key="1">
    <source>
        <dbReference type="ARBA" id="ARBA00004651"/>
    </source>
</evidence>
<proteinExistence type="predicted"/>
<dbReference type="Gene3D" id="1.10.3720.10">
    <property type="entry name" value="MetI-like"/>
    <property type="match status" value="1"/>
</dbReference>
<dbReference type="OrthoDB" id="8300180at2759"/>
<dbReference type="SUPFAM" id="SSF161098">
    <property type="entry name" value="MetI-like"/>
    <property type="match status" value="1"/>
</dbReference>
<organism evidence="7">
    <name type="scientific">Cyprideis torosa</name>
    <dbReference type="NCBI Taxonomy" id="163714"/>
    <lineage>
        <taxon>Eukaryota</taxon>
        <taxon>Metazoa</taxon>
        <taxon>Ecdysozoa</taxon>
        <taxon>Arthropoda</taxon>
        <taxon>Crustacea</taxon>
        <taxon>Oligostraca</taxon>
        <taxon>Ostracoda</taxon>
        <taxon>Podocopa</taxon>
        <taxon>Podocopida</taxon>
        <taxon>Cytherocopina</taxon>
        <taxon>Cytheroidea</taxon>
        <taxon>Cytherideidae</taxon>
        <taxon>Cyprideis</taxon>
    </lineage>
</organism>
<evidence type="ECO:0000313" key="7">
    <source>
        <dbReference type="EMBL" id="CAD7238427.1"/>
    </source>
</evidence>
<evidence type="ECO:0000256" key="6">
    <source>
        <dbReference type="ARBA" id="ARBA00023136"/>
    </source>
</evidence>
<name>A0A7R8X0N7_9CRUS</name>
<dbReference type="GO" id="GO:0055085">
    <property type="term" value="P:transmembrane transport"/>
    <property type="evidence" value="ECO:0007669"/>
    <property type="project" value="InterPro"/>
</dbReference>
<sequence length="230" mass="25014">MAPQAQHWFGTEENGADVLSRMIHASRVALSIGFVATGIALFIGIVIGGLMGFFSGIVDMIGMRFVEIFEAIPTLFLLLTFVAFYGTNLLWMMVIIGLTSWTGYSRYLRAEFLKLREQDYVQAARASGIPLTSILFRHLLPNGIAPVLVVASFGVASAILAEATLSFLGLGPVDAPSWGQMLNQAVRFSSFNWWMAVFPGGAIFLTVFAYNLIGDALRDAIDPHLSVAES</sequence>
<keyword evidence="4" id="KW-0812">Transmembrane</keyword>